<evidence type="ECO:0000313" key="2">
    <source>
        <dbReference type="EMBL" id="QEE26577.1"/>
    </source>
</evidence>
<gene>
    <name evidence="2" type="ORF">FTW19_00280</name>
</gene>
<dbReference type="OrthoDB" id="120919at2"/>
<dbReference type="InterPro" id="IPR036165">
    <property type="entry name" value="YefM-like_sf"/>
</dbReference>
<proteinExistence type="inferred from homology"/>
<protein>
    <submittedName>
        <fullName evidence="2">Prevent-host-death protein</fullName>
    </submittedName>
</protein>
<dbReference type="RefSeq" id="WP_147645715.1">
    <property type="nucleotide sequence ID" value="NZ_CP042806.1"/>
</dbReference>
<evidence type="ECO:0000256" key="1">
    <source>
        <dbReference type="ARBA" id="ARBA00009981"/>
    </source>
</evidence>
<sequence>MRQVSLREFRTRGSKALKEVPQGETVLLAGQDGPVYFLVPVLDDVIAEDRELRRALAKASLRKSWRLAEKSRASKLSEEEIEQEIKTVRSRRIQRKNK</sequence>
<keyword evidence="3" id="KW-1185">Reference proteome</keyword>
<accession>A0A5B9E8J4</accession>
<name>A0A5B9E8J4_9BACT</name>
<comment type="similarity">
    <text evidence="1">Belongs to the phD/YefM antitoxin family.</text>
</comment>
<dbReference type="AlphaFoldDB" id="A0A5B9E8J4"/>
<dbReference type="KEGG" id="talb:FTW19_00280"/>
<organism evidence="2 3">
    <name type="scientific">Terriglobus albidus</name>
    <dbReference type="NCBI Taxonomy" id="1592106"/>
    <lineage>
        <taxon>Bacteria</taxon>
        <taxon>Pseudomonadati</taxon>
        <taxon>Acidobacteriota</taxon>
        <taxon>Terriglobia</taxon>
        <taxon>Terriglobales</taxon>
        <taxon>Acidobacteriaceae</taxon>
        <taxon>Terriglobus</taxon>
    </lineage>
</organism>
<evidence type="ECO:0000313" key="3">
    <source>
        <dbReference type="Proteomes" id="UP000321820"/>
    </source>
</evidence>
<reference evidence="2 3" key="1">
    <citation type="submission" date="2019-08" db="EMBL/GenBank/DDBJ databases">
        <title>Complete genome sequence of Terriglobus albidus strain ORNL.</title>
        <authorList>
            <person name="Podar M."/>
        </authorList>
    </citation>
    <scope>NUCLEOTIDE SEQUENCE [LARGE SCALE GENOMIC DNA]</scope>
    <source>
        <strain evidence="2 3">ORNL</strain>
    </source>
</reference>
<dbReference type="Proteomes" id="UP000321820">
    <property type="component" value="Chromosome"/>
</dbReference>
<dbReference type="SUPFAM" id="SSF143120">
    <property type="entry name" value="YefM-like"/>
    <property type="match status" value="1"/>
</dbReference>
<dbReference type="EMBL" id="CP042806">
    <property type="protein sequence ID" value="QEE26577.1"/>
    <property type="molecule type" value="Genomic_DNA"/>
</dbReference>